<evidence type="ECO:0000313" key="2">
    <source>
        <dbReference type="Proteomes" id="UP000030428"/>
    </source>
</evidence>
<reference evidence="1 2" key="1">
    <citation type="journal article" date="2016" name="Front. Microbiol.">
        <title>Single-Cell (Meta-)Genomics of a Dimorphic Candidatus Thiomargarita nelsonii Reveals Genomic Plasticity.</title>
        <authorList>
            <person name="Flood B.E."/>
            <person name="Fliss P."/>
            <person name="Jones D.S."/>
            <person name="Dick G.J."/>
            <person name="Jain S."/>
            <person name="Kaster A.K."/>
            <person name="Winkel M."/>
            <person name="Mussmann M."/>
            <person name="Bailey J."/>
        </authorList>
    </citation>
    <scope>NUCLEOTIDE SEQUENCE [LARGE SCALE GENOMIC DNA]</scope>
    <source>
        <strain evidence="1">Hydrate Ridge</strain>
    </source>
</reference>
<comment type="caution">
    <text evidence="1">The sequence shown here is derived from an EMBL/GenBank/DDBJ whole genome shotgun (WGS) entry which is preliminary data.</text>
</comment>
<evidence type="ECO:0000313" key="1">
    <source>
        <dbReference type="EMBL" id="TGO02808.1"/>
    </source>
</evidence>
<protein>
    <submittedName>
        <fullName evidence="1">Uncharacterized protein</fullName>
    </submittedName>
</protein>
<name>A0A4E0QQ38_9GAMM</name>
<sequence length="126" mass="14956">MNVFSSKHQCNVHSLAAYEKSEYPEDWRKLMRLYMVRRTRSFIQENYAQTDHGQRAYFPARLPKTATFKIDEQYAKLYSETVVNTITALKLPRYGLGEYLNPKVETSKKEQQIIKDLSRRKPCLIF</sequence>
<proteinExistence type="predicted"/>
<dbReference type="Proteomes" id="UP000030428">
    <property type="component" value="Unassembled WGS sequence"/>
</dbReference>
<keyword evidence="2" id="KW-1185">Reference proteome</keyword>
<accession>A0A4E0QQ38</accession>
<gene>
    <name evidence="1" type="ORF">PN36_18820</name>
</gene>
<dbReference type="EMBL" id="JSZA02000075">
    <property type="protein sequence ID" value="TGO02808.1"/>
    <property type="molecule type" value="Genomic_DNA"/>
</dbReference>
<dbReference type="AlphaFoldDB" id="A0A4E0QQ38"/>
<organism evidence="1 2">
    <name type="scientific">Candidatus Thiomargarita nelsonii</name>
    <dbReference type="NCBI Taxonomy" id="1003181"/>
    <lineage>
        <taxon>Bacteria</taxon>
        <taxon>Pseudomonadati</taxon>
        <taxon>Pseudomonadota</taxon>
        <taxon>Gammaproteobacteria</taxon>
        <taxon>Thiotrichales</taxon>
        <taxon>Thiotrichaceae</taxon>
        <taxon>Thiomargarita</taxon>
    </lineage>
</organism>